<name>A0A1C6RUU2_9ACTN</name>
<dbReference type="InterPro" id="IPR036890">
    <property type="entry name" value="HATPase_C_sf"/>
</dbReference>
<dbReference type="OrthoDB" id="3680214at2"/>
<keyword evidence="1" id="KW-0808">Transferase</keyword>
<dbReference type="STRING" id="145854.GA0074692_1044"/>
<feature type="domain" description="Histidine kinase/HSP90-like ATPase" evidence="5">
    <location>
        <begin position="339"/>
        <end position="419"/>
    </location>
</feature>
<evidence type="ECO:0000256" key="4">
    <source>
        <dbReference type="SAM" id="Phobius"/>
    </source>
</evidence>
<dbReference type="PANTHER" id="PTHR24421:SF61">
    <property type="entry name" value="OXYGEN SENSOR HISTIDINE KINASE NREB"/>
    <property type="match status" value="1"/>
</dbReference>
<dbReference type="Gene3D" id="3.30.565.10">
    <property type="entry name" value="Histidine kinase-like ATPase, C-terminal domain"/>
    <property type="match status" value="1"/>
</dbReference>
<accession>A0A1C6RUU2</accession>
<dbReference type="PANTHER" id="PTHR24421">
    <property type="entry name" value="NITRATE/NITRITE SENSOR PROTEIN NARX-RELATED"/>
    <property type="match status" value="1"/>
</dbReference>
<protein>
    <submittedName>
        <fullName evidence="6">Signal transduction histidine kinase</fullName>
    </submittedName>
</protein>
<dbReference type="CDD" id="cd16917">
    <property type="entry name" value="HATPase_UhpB-NarQ-NarX-like"/>
    <property type="match status" value="1"/>
</dbReference>
<keyword evidence="4" id="KW-0472">Membrane</keyword>
<reference evidence="7" key="1">
    <citation type="submission" date="2016-06" db="EMBL/GenBank/DDBJ databases">
        <authorList>
            <person name="Varghese N."/>
            <person name="Submissions Spin"/>
        </authorList>
    </citation>
    <scope>NUCLEOTIDE SEQUENCE [LARGE SCALE GENOMIC DNA]</scope>
    <source>
        <strain evidence="7">DSM 43817</strain>
    </source>
</reference>
<dbReference type="SUPFAM" id="SSF55874">
    <property type="entry name" value="ATPase domain of HSP90 chaperone/DNA topoisomerase II/histidine kinase"/>
    <property type="match status" value="1"/>
</dbReference>
<dbReference type="EMBL" id="FMHW01000002">
    <property type="protein sequence ID" value="SCL20973.1"/>
    <property type="molecule type" value="Genomic_DNA"/>
</dbReference>
<evidence type="ECO:0000259" key="5">
    <source>
        <dbReference type="Pfam" id="PF02518"/>
    </source>
</evidence>
<keyword evidence="4" id="KW-1133">Transmembrane helix</keyword>
<evidence type="ECO:0000313" key="6">
    <source>
        <dbReference type="EMBL" id="SCL20973.1"/>
    </source>
</evidence>
<dbReference type="Proteomes" id="UP000198959">
    <property type="component" value="Unassembled WGS sequence"/>
</dbReference>
<keyword evidence="4" id="KW-0812">Transmembrane</keyword>
<feature type="transmembrane region" description="Helical" evidence="4">
    <location>
        <begin position="88"/>
        <end position="110"/>
    </location>
</feature>
<feature type="transmembrane region" description="Helical" evidence="4">
    <location>
        <begin position="59"/>
        <end position="82"/>
    </location>
</feature>
<evidence type="ECO:0000256" key="3">
    <source>
        <dbReference type="ARBA" id="ARBA00023012"/>
    </source>
</evidence>
<keyword evidence="7" id="KW-1185">Reference proteome</keyword>
<evidence type="ECO:0000256" key="2">
    <source>
        <dbReference type="ARBA" id="ARBA00022777"/>
    </source>
</evidence>
<organism evidence="6 7">
    <name type="scientific">Micromonospora pallida</name>
    <dbReference type="NCBI Taxonomy" id="145854"/>
    <lineage>
        <taxon>Bacteria</taxon>
        <taxon>Bacillati</taxon>
        <taxon>Actinomycetota</taxon>
        <taxon>Actinomycetes</taxon>
        <taxon>Micromonosporales</taxon>
        <taxon>Micromonosporaceae</taxon>
        <taxon>Micromonospora</taxon>
    </lineage>
</organism>
<keyword evidence="3" id="KW-0902">Two-component regulatory system</keyword>
<feature type="transmembrane region" description="Helical" evidence="4">
    <location>
        <begin position="148"/>
        <end position="166"/>
    </location>
</feature>
<dbReference type="InterPro" id="IPR003594">
    <property type="entry name" value="HATPase_dom"/>
</dbReference>
<evidence type="ECO:0000256" key="1">
    <source>
        <dbReference type="ARBA" id="ARBA00022679"/>
    </source>
</evidence>
<dbReference type="RefSeq" id="WP_141725168.1">
    <property type="nucleotide sequence ID" value="NZ_FMHW01000002.1"/>
</dbReference>
<keyword evidence="2 6" id="KW-0418">Kinase</keyword>
<dbReference type="GO" id="GO:0016301">
    <property type="term" value="F:kinase activity"/>
    <property type="evidence" value="ECO:0007669"/>
    <property type="project" value="UniProtKB-KW"/>
</dbReference>
<dbReference type="InterPro" id="IPR050482">
    <property type="entry name" value="Sensor_HK_TwoCompSys"/>
</dbReference>
<dbReference type="Pfam" id="PF02518">
    <property type="entry name" value="HATPase_c"/>
    <property type="match status" value="1"/>
</dbReference>
<evidence type="ECO:0000313" key="7">
    <source>
        <dbReference type="Proteomes" id="UP000198959"/>
    </source>
</evidence>
<sequence>MAVDSVDMPAMVFALLARVAVTGVASPRRHPTWTVTASVDDLGPVDDAAAALHRQTSRCLLLGALAYRVCVLPVAMGLLVALGKPVALVTLLPVAALLLTANVAAIVAAHRRPTVDLEHVRGAVLVDLAVSYGVALAVSAVVPHTEVFWPYLAGAVVLVTGAYGLLGGVLAVLVSMPVQLVTVAFGAAADMATLAGRAGWLALAVVVALAALVICGLSLHLAMSYGIRAGREAERARWLRSVHDTVLQTLEAIALHSAADETASATQLAQVRATARAQAAQLRRMLDEPGGGRDNPLADGLAELAEELAGRGLRVQLAVAAGAGSRMSGPYRDAVLGGVREALGNVAKHAGTGDAVVRADEESSALVVVVRDHGCGFEVAGRPGFGIRESIMARLREVGGKATVESWPGRGTRVTLRVPA</sequence>
<dbReference type="AlphaFoldDB" id="A0A1C6RUU2"/>
<gene>
    <name evidence="6" type="ORF">GA0074692_1044</name>
</gene>
<feature type="transmembrane region" description="Helical" evidence="4">
    <location>
        <begin position="122"/>
        <end position="142"/>
    </location>
</feature>
<feature type="transmembrane region" description="Helical" evidence="4">
    <location>
        <begin position="200"/>
        <end position="222"/>
    </location>
</feature>
<dbReference type="GO" id="GO:0000160">
    <property type="term" value="P:phosphorelay signal transduction system"/>
    <property type="evidence" value="ECO:0007669"/>
    <property type="project" value="UniProtKB-KW"/>
</dbReference>
<proteinExistence type="predicted"/>